<evidence type="ECO:0000313" key="3">
    <source>
        <dbReference type="EMBL" id="CAE7910341.1"/>
    </source>
</evidence>
<name>A0A813BM63_9DINO</name>
<dbReference type="OrthoDB" id="421359at2759"/>
<keyword evidence="2" id="KW-0812">Transmembrane</keyword>
<organism evidence="3 4">
    <name type="scientific">Symbiodinium necroappetens</name>
    <dbReference type="NCBI Taxonomy" id="1628268"/>
    <lineage>
        <taxon>Eukaryota</taxon>
        <taxon>Sar</taxon>
        <taxon>Alveolata</taxon>
        <taxon>Dinophyceae</taxon>
        <taxon>Suessiales</taxon>
        <taxon>Symbiodiniaceae</taxon>
        <taxon>Symbiodinium</taxon>
    </lineage>
</organism>
<feature type="transmembrane region" description="Helical" evidence="2">
    <location>
        <begin position="182"/>
        <end position="205"/>
    </location>
</feature>
<evidence type="ECO:0000313" key="4">
    <source>
        <dbReference type="Proteomes" id="UP000601435"/>
    </source>
</evidence>
<dbReference type="Proteomes" id="UP000601435">
    <property type="component" value="Unassembled WGS sequence"/>
</dbReference>
<proteinExistence type="predicted"/>
<dbReference type="AlphaFoldDB" id="A0A813BM63"/>
<evidence type="ECO:0000256" key="1">
    <source>
        <dbReference type="SAM" id="MobiDB-lite"/>
    </source>
</evidence>
<gene>
    <name evidence="3" type="ORF">SNEC2469_LOCUS30969</name>
</gene>
<sequence>MSAASSLSETQVFLTVGVVALVGEALGPCQASRIEEELGQVRLEMFFSFCRIMVHVMILAVPVSMAECWRNPSFFSGSWVVATTLLYIVYNLVSFGKCPLTVARLNFFCILLNGIIAAAIASSGFANREDHMGCFGMGVASQLLLSLLFPPSWTMLVASVIYSMAFVFSTAMAHGPLALNRWFLLQQICQFGVSIAIPAFVNWTLEARISAAFKSKDADALSFGFRQVLRGICDGDLLLDSNFEICGNATCLQRLLGSNEAFAGRLFHDLIDGADARKKFHKFVASSDIPTREACYDGGEAAPHCLRVPLKAPSGRIVKVDVFHVSLPGLYGEESHHLLSMKEDPDSMVPLEATPTGTGADRLLKSLIGPPSSNPSSATSSENGVESYEELAEMTLLLNASTELVDIEEAHLRFRRQKHDDDVRMGSLDWHSMDPWLRNYAASAAQKVDTQVKKHFSISFGGFAEVLHAHTLKRHPSLQVDTDLVAPAFVCKSLPVNLPSSLHAASVEEDLSPPNELLGLSDDDAQ</sequence>
<feature type="compositionally biased region" description="Low complexity" evidence="1">
    <location>
        <begin position="370"/>
        <end position="381"/>
    </location>
</feature>
<reference evidence="3" key="1">
    <citation type="submission" date="2021-02" db="EMBL/GenBank/DDBJ databases">
        <authorList>
            <person name="Dougan E. K."/>
            <person name="Rhodes N."/>
            <person name="Thang M."/>
            <person name="Chan C."/>
        </authorList>
    </citation>
    <scope>NUCLEOTIDE SEQUENCE</scope>
</reference>
<evidence type="ECO:0000256" key="2">
    <source>
        <dbReference type="SAM" id="Phobius"/>
    </source>
</evidence>
<feature type="transmembrane region" description="Helical" evidence="2">
    <location>
        <begin position="73"/>
        <end position="93"/>
    </location>
</feature>
<feature type="region of interest" description="Disordered" evidence="1">
    <location>
        <begin position="506"/>
        <end position="526"/>
    </location>
</feature>
<accession>A0A813BM63</accession>
<feature type="transmembrane region" description="Helical" evidence="2">
    <location>
        <begin position="41"/>
        <end position="61"/>
    </location>
</feature>
<feature type="transmembrane region" description="Helical" evidence="2">
    <location>
        <begin position="105"/>
        <end position="125"/>
    </location>
</feature>
<keyword evidence="4" id="KW-1185">Reference proteome</keyword>
<comment type="caution">
    <text evidence="3">The sequence shown here is derived from an EMBL/GenBank/DDBJ whole genome shotgun (WGS) entry which is preliminary data.</text>
</comment>
<protein>
    <submittedName>
        <fullName evidence="3">Uncharacterized protein</fullName>
    </submittedName>
</protein>
<feature type="region of interest" description="Disordered" evidence="1">
    <location>
        <begin position="360"/>
        <end position="385"/>
    </location>
</feature>
<dbReference type="EMBL" id="CAJNJA010073653">
    <property type="protein sequence ID" value="CAE7910341.1"/>
    <property type="molecule type" value="Genomic_DNA"/>
</dbReference>
<keyword evidence="2" id="KW-1133">Transmembrane helix</keyword>
<keyword evidence="2" id="KW-0472">Membrane</keyword>
<feature type="non-terminal residue" evidence="3">
    <location>
        <position position="526"/>
    </location>
</feature>
<feature type="transmembrane region" description="Helical" evidence="2">
    <location>
        <begin position="155"/>
        <end position="175"/>
    </location>
</feature>